<dbReference type="InterPro" id="IPR043502">
    <property type="entry name" value="DNA/RNA_pol_sf"/>
</dbReference>
<evidence type="ECO:0000313" key="2">
    <source>
        <dbReference type="EMBL" id="CAH0551189.1"/>
    </source>
</evidence>
<sequence length="407" mass="48400">MTKIIIDRMREPIRELRELRENQAGFRSNRSCIDHICTLRLILEEVAEKNEEIHINFIDFEKAFDSVKRERMWDILRLYGVPEKFIKILKMLYEEYIAKIEHEGSLSEGIKLEKGVRQGCRMSPLLFIITMDWVMERTEDRKSGIIWEVFKRLEDLEFADDICLLATRKKHVQDKTKRLERNAHIVGLKINAKKTKLLTNNETEDNIIMDDKEIEEVKEFCYLGSIISVEGGTEKDIEIRLSLAQKSFKRLNKIWSSTILSRKNKIRIFRSNVKSILLYGAETWKNCTSIGKIQTFINKCLRIICGIFWPNTITNEELHRTTEEEKVERTIRKNRWKWIGHTLRKNNKSIARQALSYKIPGKRRTGRPNNTWRRTINEELQKQGLTWTEARNMANNRQTWKELVERM</sequence>
<protein>
    <recommendedName>
        <fullName evidence="1">Reverse transcriptase domain-containing protein</fullName>
    </recommendedName>
</protein>
<dbReference type="SUPFAM" id="SSF56672">
    <property type="entry name" value="DNA/RNA polymerases"/>
    <property type="match status" value="1"/>
</dbReference>
<keyword evidence="3" id="KW-1185">Reference proteome</keyword>
<dbReference type="CDD" id="cd01650">
    <property type="entry name" value="RT_nLTR_like"/>
    <property type="match status" value="1"/>
</dbReference>
<organism evidence="2 3">
    <name type="scientific">Brassicogethes aeneus</name>
    <name type="common">Rape pollen beetle</name>
    <name type="synonym">Meligethes aeneus</name>
    <dbReference type="NCBI Taxonomy" id="1431903"/>
    <lineage>
        <taxon>Eukaryota</taxon>
        <taxon>Metazoa</taxon>
        <taxon>Ecdysozoa</taxon>
        <taxon>Arthropoda</taxon>
        <taxon>Hexapoda</taxon>
        <taxon>Insecta</taxon>
        <taxon>Pterygota</taxon>
        <taxon>Neoptera</taxon>
        <taxon>Endopterygota</taxon>
        <taxon>Coleoptera</taxon>
        <taxon>Polyphaga</taxon>
        <taxon>Cucujiformia</taxon>
        <taxon>Nitidulidae</taxon>
        <taxon>Meligethinae</taxon>
        <taxon>Brassicogethes</taxon>
    </lineage>
</organism>
<dbReference type="EMBL" id="OV121133">
    <property type="protein sequence ID" value="CAH0551189.1"/>
    <property type="molecule type" value="Genomic_DNA"/>
</dbReference>
<dbReference type="InterPro" id="IPR045609">
    <property type="entry name" value="DUF6451"/>
</dbReference>
<feature type="domain" description="Reverse transcriptase" evidence="1">
    <location>
        <begin position="1"/>
        <end position="227"/>
    </location>
</feature>
<proteinExistence type="predicted"/>
<dbReference type="InterPro" id="IPR000477">
    <property type="entry name" value="RT_dom"/>
</dbReference>
<dbReference type="PANTHER" id="PTHR47027">
    <property type="entry name" value="REVERSE TRANSCRIPTASE DOMAIN-CONTAINING PROTEIN"/>
    <property type="match status" value="1"/>
</dbReference>
<evidence type="ECO:0000313" key="3">
    <source>
        <dbReference type="Proteomes" id="UP001154078"/>
    </source>
</evidence>
<dbReference type="PANTHER" id="PTHR47027:SF25">
    <property type="entry name" value="REVERSE TRANSCRIPTASE DOMAIN-CONTAINING PROTEIN"/>
    <property type="match status" value="1"/>
</dbReference>
<dbReference type="Proteomes" id="UP001154078">
    <property type="component" value="Chromosome 2"/>
</dbReference>
<name>A0A9P0AXX2_BRAAE</name>
<dbReference type="Pfam" id="PF20049">
    <property type="entry name" value="DUF6451"/>
    <property type="match status" value="1"/>
</dbReference>
<dbReference type="OrthoDB" id="6767391at2759"/>
<accession>A0A9P0AXX2</accession>
<reference evidence="2" key="1">
    <citation type="submission" date="2021-12" db="EMBL/GenBank/DDBJ databases">
        <authorList>
            <person name="King R."/>
        </authorList>
    </citation>
    <scope>NUCLEOTIDE SEQUENCE</scope>
</reference>
<gene>
    <name evidence="2" type="ORF">MELIAE_LOCUS3857</name>
</gene>
<evidence type="ECO:0000259" key="1">
    <source>
        <dbReference type="PROSITE" id="PS50878"/>
    </source>
</evidence>
<dbReference type="GO" id="GO:0071897">
    <property type="term" value="P:DNA biosynthetic process"/>
    <property type="evidence" value="ECO:0007669"/>
    <property type="project" value="UniProtKB-ARBA"/>
</dbReference>
<dbReference type="Pfam" id="PF00078">
    <property type="entry name" value="RVT_1"/>
    <property type="match status" value="1"/>
</dbReference>
<dbReference type="PROSITE" id="PS50878">
    <property type="entry name" value="RT_POL"/>
    <property type="match status" value="1"/>
</dbReference>
<dbReference type="AlphaFoldDB" id="A0A9P0AXX2"/>